<accession>X6LJI9</accession>
<evidence type="ECO:0000313" key="1">
    <source>
        <dbReference type="EMBL" id="ETO01526.1"/>
    </source>
</evidence>
<reference evidence="1 2" key="1">
    <citation type="journal article" date="2013" name="Curr. Biol.">
        <title>The Genome of the Foraminiferan Reticulomyxa filosa.</title>
        <authorList>
            <person name="Glockner G."/>
            <person name="Hulsmann N."/>
            <person name="Schleicher M."/>
            <person name="Noegel A.A."/>
            <person name="Eichinger L."/>
            <person name="Gallinger C."/>
            <person name="Pawlowski J."/>
            <person name="Sierra R."/>
            <person name="Euteneuer U."/>
            <person name="Pillet L."/>
            <person name="Moustafa A."/>
            <person name="Platzer M."/>
            <person name="Groth M."/>
            <person name="Szafranski K."/>
            <person name="Schliwa M."/>
        </authorList>
    </citation>
    <scope>NUCLEOTIDE SEQUENCE [LARGE SCALE GENOMIC DNA]</scope>
</reference>
<gene>
    <name evidence="1" type="ORF">RFI_35914</name>
</gene>
<organism evidence="1 2">
    <name type="scientific">Reticulomyxa filosa</name>
    <dbReference type="NCBI Taxonomy" id="46433"/>
    <lineage>
        <taxon>Eukaryota</taxon>
        <taxon>Sar</taxon>
        <taxon>Rhizaria</taxon>
        <taxon>Retaria</taxon>
        <taxon>Foraminifera</taxon>
        <taxon>Monothalamids</taxon>
        <taxon>Reticulomyxidae</taxon>
        <taxon>Reticulomyxa</taxon>
    </lineage>
</organism>
<proteinExistence type="predicted"/>
<sequence length="60" mass="7294">MGECGKTNGEKREIKVEKLFVKKFYLRKLKKFYLKKLKKIMNGKNVEIKKSVEKFKRKKK</sequence>
<keyword evidence="2" id="KW-1185">Reference proteome</keyword>
<dbReference type="EMBL" id="ASPP01038046">
    <property type="protein sequence ID" value="ETO01526.1"/>
    <property type="molecule type" value="Genomic_DNA"/>
</dbReference>
<evidence type="ECO:0000313" key="2">
    <source>
        <dbReference type="Proteomes" id="UP000023152"/>
    </source>
</evidence>
<dbReference type="AlphaFoldDB" id="X6LJI9"/>
<comment type="caution">
    <text evidence="1">The sequence shown here is derived from an EMBL/GenBank/DDBJ whole genome shotgun (WGS) entry which is preliminary data.</text>
</comment>
<name>X6LJI9_RETFI</name>
<protein>
    <submittedName>
        <fullName evidence="1">Uncharacterized protein</fullName>
    </submittedName>
</protein>
<dbReference type="Proteomes" id="UP000023152">
    <property type="component" value="Unassembled WGS sequence"/>
</dbReference>